<proteinExistence type="predicted"/>
<name>A0AAP9HD22_9BACL</name>
<keyword evidence="2" id="KW-1185">Reference proteome</keyword>
<dbReference type="AlphaFoldDB" id="A0AAP9HD22"/>
<dbReference type="Proteomes" id="UP000425411">
    <property type="component" value="Chromosome"/>
</dbReference>
<sequence>MANINKNSLYFHLLTEDYFNTYKNLDEFQEDVARGHGVMILDIKNLLIAIPLRSGISVNLRNARHIFPYVTYERNDGRQCLKALDFSKLTIIEKKHIDYLRIYHFSDIEEKKFYLKNSNRIFTRVKNYVQIYINICSKIELEKPITKRTLQPYQYSTLRNFHSELGISISKEKFISQLRKS</sequence>
<protein>
    <recommendedName>
        <fullName evidence="3">Type III toxin-antitoxin system ToxN/AbiQ family toxin</fullName>
    </recommendedName>
</protein>
<evidence type="ECO:0008006" key="3">
    <source>
        <dbReference type="Google" id="ProtNLM"/>
    </source>
</evidence>
<organism evidence="1 2">
    <name type="scientific">Gemella morbillorum</name>
    <dbReference type="NCBI Taxonomy" id="29391"/>
    <lineage>
        <taxon>Bacteria</taxon>
        <taxon>Bacillati</taxon>
        <taxon>Bacillota</taxon>
        <taxon>Bacilli</taxon>
        <taxon>Bacillales</taxon>
        <taxon>Gemellaceae</taxon>
        <taxon>Gemella</taxon>
    </lineage>
</organism>
<evidence type="ECO:0000313" key="1">
    <source>
        <dbReference type="EMBL" id="QGS09530.1"/>
    </source>
</evidence>
<evidence type="ECO:0000313" key="2">
    <source>
        <dbReference type="Proteomes" id="UP000425411"/>
    </source>
</evidence>
<reference evidence="1 2" key="1">
    <citation type="submission" date="2019-11" db="EMBL/GenBank/DDBJ databases">
        <title>FDA dAtabase for Regulatory Grade micrObial Sequences (FDA-ARGOS): Supporting development and validation of Infectious Disease Dx tests.</title>
        <authorList>
            <person name="Turner S."/>
            <person name="Byrd R."/>
            <person name="Tallon L."/>
            <person name="Sadzewicz L."/>
            <person name="Vavikolanu K."/>
            <person name="Mehta A."/>
            <person name="Aluvathingal J."/>
            <person name="Nadendla S."/>
            <person name="Myers T."/>
            <person name="Yan Y."/>
            <person name="Sichtig H."/>
        </authorList>
    </citation>
    <scope>NUCLEOTIDE SEQUENCE [LARGE SCALE GENOMIC DNA]</scope>
    <source>
        <strain evidence="1 2">FDAARGOS_741</strain>
    </source>
</reference>
<gene>
    <name evidence="1" type="ORF">FOC49_06375</name>
</gene>
<dbReference type="EMBL" id="CP046314">
    <property type="protein sequence ID" value="QGS09530.1"/>
    <property type="molecule type" value="Genomic_DNA"/>
</dbReference>
<accession>A0AAP9HD22</accession>
<dbReference type="RefSeq" id="WP_004632172.1">
    <property type="nucleotide sequence ID" value="NZ_CP046314.1"/>
</dbReference>